<dbReference type="EMBL" id="MU005765">
    <property type="protein sequence ID" value="KAF2713535.1"/>
    <property type="molecule type" value="Genomic_DNA"/>
</dbReference>
<evidence type="ECO:0000313" key="2">
    <source>
        <dbReference type="Proteomes" id="UP000799428"/>
    </source>
</evidence>
<gene>
    <name evidence="1" type="ORF">K504DRAFT_334517</name>
</gene>
<dbReference type="AlphaFoldDB" id="A0A6G1KLW2"/>
<keyword evidence="2" id="KW-1185">Reference proteome</keyword>
<dbReference type="Proteomes" id="UP000799428">
    <property type="component" value="Unassembled WGS sequence"/>
</dbReference>
<dbReference type="OrthoDB" id="3786878at2759"/>
<proteinExistence type="predicted"/>
<evidence type="ECO:0000313" key="1">
    <source>
        <dbReference type="EMBL" id="KAF2713535.1"/>
    </source>
</evidence>
<accession>A0A6G1KLW2</accession>
<protein>
    <submittedName>
        <fullName evidence="1">Uncharacterized protein</fullName>
    </submittedName>
</protein>
<feature type="non-terminal residue" evidence="1">
    <location>
        <position position="205"/>
    </location>
</feature>
<name>A0A6G1KLW2_9PLEO</name>
<feature type="non-terminal residue" evidence="1">
    <location>
        <position position="1"/>
    </location>
</feature>
<organism evidence="1 2">
    <name type="scientific">Pleomassaria siparia CBS 279.74</name>
    <dbReference type="NCBI Taxonomy" id="1314801"/>
    <lineage>
        <taxon>Eukaryota</taxon>
        <taxon>Fungi</taxon>
        <taxon>Dikarya</taxon>
        <taxon>Ascomycota</taxon>
        <taxon>Pezizomycotina</taxon>
        <taxon>Dothideomycetes</taxon>
        <taxon>Pleosporomycetidae</taxon>
        <taxon>Pleosporales</taxon>
        <taxon>Pleomassariaceae</taxon>
        <taxon>Pleomassaria</taxon>
    </lineage>
</organism>
<reference evidence="1" key="1">
    <citation type="journal article" date="2020" name="Stud. Mycol.">
        <title>101 Dothideomycetes genomes: a test case for predicting lifestyles and emergence of pathogens.</title>
        <authorList>
            <person name="Haridas S."/>
            <person name="Albert R."/>
            <person name="Binder M."/>
            <person name="Bloem J."/>
            <person name="Labutti K."/>
            <person name="Salamov A."/>
            <person name="Andreopoulos B."/>
            <person name="Baker S."/>
            <person name="Barry K."/>
            <person name="Bills G."/>
            <person name="Bluhm B."/>
            <person name="Cannon C."/>
            <person name="Castanera R."/>
            <person name="Culley D."/>
            <person name="Daum C."/>
            <person name="Ezra D."/>
            <person name="Gonzalez J."/>
            <person name="Henrissat B."/>
            <person name="Kuo A."/>
            <person name="Liang C."/>
            <person name="Lipzen A."/>
            <person name="Lutzoni F."/>
            <person name="Magnuson J."/>
            <person name="Mondo S."/>
            <person name="Nolan M."/>
            <person name="Ohm R."/>
            <person name="Pangilinan J."/>
            <person name="Park H.-J."/>
            <person name="Ramirez L."/>
            <person name="Alfaro M."/>
            <person name="Sun H."/>
            <person name="Tritt A."/>
            <person name="Yoshinaga Y."/>
            <person name="Zwiers L.-H."/>
            <person name="Turgeon B."/>
            <person name="Goodwin S."/>
            <person name="Spatafora J."/>
            <person name="Crous P."/>
            <person name="Grigoriev I."/>
        </authorList>
    </citation>
    <scope>NUCLEOTIDE SEQUENCE</scope>
    <source>
        <strain evidence="1">CBS 279.74</strain>
    </source>
</reference>
<sequence>PRPKVGILAKIYEEEARASTELHDPDRVRMGSTSGWLITLAVMSGMEDDRYVLPKLACIKIHEVKDMKRWLLSNGYLQRSGAVSRIEKMLHFLFLLQMGCRMETIAIVFSRSPRQVHSSCKDVLQGVLEMHSETKLPRTGKWPTYPQLWLMSQNYETAPAWSKKYYPWTAVDFQMVVLTLNLYIGRYRKQGQFALEGPFLDWGRY</sequence>